<evidence type="ECO:0000313" key="3">
    <source>
        <dbReference type="Proteomes" id="UP000050557"/>
    </source>
</evidence>
<sequence>MNIPTWAINVLAMALVLAGTLYVVPHFLQ</sequence>
<name>A0A0P9RT54_9PSED</name>
<dbReference type="Proteomes" id="UP000050557">
    <property type="component" value="Unassembled WGS sequence"/>
</dbReference>
<evidence type="ECO:0000256" key="1">
    <source>
        <dbReference type="SAM" id="Phobius"/>
    </source>
</evidence>
<proteinExistence type="predicted"/>
<protein>
    <submittedName>
        <fullName evidence="2">Stability/partitioning determinant</fullName>
    </submittedName>
</protein>
<reference evidence="2 3" key="1">
    <citation type="submission" date="2015-09" db="EMBL/GenBank/DDBJ databases">
        <title>Genome announcement of multiple Pseudomonas syringae strains.</title>
        <authorList>
            <person name="Thakur S."/>
            <person name="Wang P.W."/>
            <person name="Gong Y."/>
            <person name="Weir B.S."/>
            <person name="Guttman D.S."/>
        </authorList>
    </citation>
    <scope>NUCLEOTIDE SEQUENCE [LARGE SCALE GENOMIC DNA]</scope>
    <source>
        <strain evidence="2 3">ICMP4531</strain>
    </source>
</reference>
<dbReference type="AlphaFoldDB" id="A0A0P9RT54"/>
<keyword evidence="1" id="KW-0812">Transmembrane</keyword>
<evidence type="ECO:0000313" key="2">
    <source>
        <dbReference type="EMBL" id="KPX46953.1"/>
    </source>
</evidence>
<organism evidence="2 3">
    <name type="scientific">Pseudomonas syringae pv. helianthi</name>
    <dbReference type="NCBI Taxonomy" id="251654"/>
    <lineage>
        <taxon>Bacteria</taxon>
        <taxon>Pseudomonadati</taxon>
        <taxon>Pseudomonadota</taxon>
        <taxon>Gammaproteobacteria</taxon>
        <taxon>Pseudomonadales</taxon>
        <taxon>Pseudomonadaceae</taxon>
        <taxon>Pseudomonas</taxon>
    </lineage>
</organism>
<gene>
    <name evidence="2" type="ORF">ALO68_200068</name>
</gene>
<comment type="caution">
    <text evidence="2">The sequence shown here is derived from an EMBL/GenBank/DDBJ whole genome shotgun (WGS) entry which is preliminary data.</text>
</comment>
<keyword evidence="1" id="KW-1133">Transmembrane helix</keyword>
<feature type="transmembrane region" description="Helical" evidence="1">
    <location>
        <begin position="6"/>
        <end position="24"/>
    </location>
</feature>
<keyword evidence="1" id="KW-0472">Membrane</keyword>
<dbReference type="EMBL" id="LJQM01000080">
    <property type="protein sequence ID" value="KPX46953.1"/>
    <property type="molecule type" value="Genomic_DNA"/>
</dbReference>
<accession>A0A0P9RT54</accession>